<dbReference type="GO" id="GO:0016491">
    <property type="term" value="F:oxidoreductase activity"/>
    <property type="evidence" value="ECO:0007669"/>
    <property type="project" value="InterPro"/>
</dbReference>
<evidence type="ECO:0000256" key="4">
    <source>
        <dbReference type="ARBA" id="ARBA00023284"/>
    </source>
</evidence>
<dbReference type="Gene3D" id="3.40.30.10">
    <property type="entry name" value="Glutaredoxin"/>
    <property type="match status" value="1"/>
</dbReference>
<organism evidence="6 7">
    <name type="scientific">Butyricimonas faecalis</name>
    <dbReference type="NCBI Taxonomy" id="2093856"/>
    <lineage>
        <taxon>Bacteria</taxon>
        <taxon>Pseudomonadati</taxon>
        <taxon>Bacteroidota</taxon>
        <taxon>Bacteroidia</taxon>
        <taxon>Bacteroidales</taxon>
        <taxon>Odoribacteraceae</taxon>
        <taxon>Butyricimonas</taxon>
    </lineage>
</organism>
<evidence type="ECO:0000256" key="2">
    <source>
        <dbReference type="ARBA" id="ARBA00022748"/>
    </source>
</evidence>
<keyword evidence="2" id="KW-0201">Cytochrome c-type biogenesis</keyword>
<keyword evidence="4" id="KW-0676">Redox-active center</keyword>
<protein>
    <submittedName>
        <fullName evidence="6">TlpA family protein disulfide reductase</fullName>
    </submittedName>
</protein>
<evidence type="ECO:0000256" key="3">
    <source>
        <dbReference type="ARBA" id="ARBA00023157"/>
    </source>
</evidence>
<dbReference type="GO" id="GO:0016209">
    <property type="term" value="F:antioxidant activity"/>
    <property type="evidence" value="ECO:0007669"/>
    <property type="project" value="InterPro"/>
</dbReference>
<dbReference type="Pfam" id="PF00578">
    <property type="entry name" value="AhpC-TSA"/>
    <property type="match status" value="1"/>
</dbReference>
<dbReference type="GO" id="GO:0017004">
    <property type="term" value="P:cytochrome complex assembly"/>
    <property type="evidence" value="ECO:0007669"/>
    <property type="project" value="UniProtKB-KW"/>
</dbReference>
<evidence type="ECO:0000313" key="6">
    <source>
        <dbReference type="EMBL" id="AZS29778.1"/>
    </source>
</evidence>
<dbReference type="InterPro" id="IPR013766">
    <property type="entry name" value="Thioredoxin_domain"/>
</dbReference>
<dbReference type="CDD" id="cd02966">
    <property type="entry name" value="TlpA_like_family"/>
    <property type="match status" value="1"/>
</dbReference>
<comment type="subcellular location">
    <subcellularLocation>
        <location evidence="1">Cell envelope</location>
    </subcellularLocation>
</comment>
<feature type="domain" description="Thioredoxin" evidence="5">
    <location>
        <begin position="78"/>
        <end position="217"/>
    </location>
</feature>
<dbReference type="PANTHER" id="PTHR42852">
    <property type="entry name" value="THIOL:DISULFIDE INTERCHANGE PROTEIN DSBE"/>
    <property type="match status" value="1"/>
</dbReference>
<keyword evidence="3" id="KW-1015">Disulfide bond</keyword>
<dbReference type="Proteomes" id="UP000270673">
    <property type="component" value="Chromosome"/>
</dbReference>
<sequence length="217" mass="25028">MGFPLPDEEWEAHNAEIDMLVDSNLNRIATVYFLENLITMNKYPSAKVLEHYDHLTQDVKNSYPGMLLKEKFDILRQTSVGGIAPDIDLPDVDGNHVTLYSLRGKYVLVDFWASWCRPCREEIPNLKMIYEKYKNQGFEIYSVSLDDKRESWIAAITELDLPWIHVSSLKGWDCPVAKHYNVTGVPKMFLLDPEGKVVAIDLRGEDLEKKVNSFFNI</sequence>
<keyword evidence="7" id="KW-1185">Reference proteome</keyword>
<dbReference type="KEGG" id="buy:D8S85_09625"/>
<evidence type="ECO:0000313" key="7">
    <source>
        <dbReference type="Proteomes" id="UP000270673"/>
    </source>
</evidence>
<dbReference type="EMBL" id="CP032819">
    <property type="protein sequence ID" value="AZS29778.1"/>
    <property type="molecule type" value="Genomic_DNA"/>
</dbReference>
<dbReference type="PROSITE" id="PS51352">
    <property type="entry name" value="THIOREDOXIN_2"/>
    <property type="match status" value="1"/>
</dbReference>
<evidence type="ECO:0000256" key="1">
    <source>
        <dbReference type="ARBA" id="ARBA00004196"/>
    </source>
</evidence>
<dbReference type="GO" id="GO:0030313">
    <property type="term" value="C:cell envelope"/>
    <property type="evidence" value="ECO:0007669"/>
    <property type="project" value="UniProtKB-SubCell"/>
</dbReference>
<reference evidence="6 7" key="1">
    <citation type="submission" date="2018-10" db="EMBL/GenBank/DDBJ databases">
        <title>Butyricimonas faecalis sp. nov., isolated from human faeces and emended description of the genus Butyricimonas.</title>
        <authorList>
            <person name="Le Roy T."/>
            <person name="Van der Smissen P."/>
            <person name="Paquot A."/>
            <person name="Delzenne N."/>
            <person name="Muccioli G."/>
            <person name="Collet J.-F."/>
            <person name="Cani P.D."/>
        </authorList>
    </citation>
    <scope>NUCLEOTIDE SEQUENCE [LARGE SCALE GENOMIC DNA]</scope>
    <source>
        <strain evidence="6 7">H184</strain>
    </source>
</reference>
<dbReference type="PANTHER" id="PTHR42852:SF6">
    <property type="entry name" value="THIOL:DISULFIDE INTERCHANGE PROTEIN DSBE"/>
    <property type="match status" value="1"/>
</dbReference>
<dbReference type="InterPro" id="IPR000866">
    <property type="entry name" value="AhpC/TSA"/>
</dbReference>
<dbReference type="InterPro" id="IPR036249">
    <property type="entry name" value="Thioredoxin-like_sf"/>
</dbReference>
<dbReference type="AlphaFoldDB" id="A0A3S9VTD7"/>
<dbReference type="SUPFAM" id="SSF52833">
    <property type="entry name" value="Thioredoxin-like"/>
    <property type="match status" value="1"/>
</dbReference>
<evidence type="ECO:0000259" key="5">
    <source>
        <dbReference type="PROSITE" id="PS51352"/>
    </source>
</evidence>
<name>A0A3S9VTD7_9BACT</name>
<proteinExistence type="predicted"/>
<accession>A0A3S9VTD7</accession>
<gene>
    <name evidence="6" type="ORF">D8S85_09625</name>
</gene>
<dbReference type="InterPro" id="IPR050553">
    <property type="entry name" value="Thioredoxin_ResA/DsbE_sf"/>
</dbReference>